<dbReference type="SUPFAM" id="SSF81321">
    <property type="entry name" value="Family A G protein-coupled receptor-like"/>
    <property type="match status" value="1"/>
</dbReference>
<dbReference type="Proteomes" id="UP000694844">
    <property type="component" value="Chromosome 9"/>
</dbReference>
<keyword evidence="7" id="KW-1015">Disulfide bond</keyword>
<evidence type="ECO:0000256" key="5">
    <source>
        <dbReference type="ARBA" id="ARBA00023040"/>
    </source>
</evidence>
<evidence type="ECO:0000256" key="3">
    <source>
        <dbReference type="ARBA" id="ARBA00022692"/>
    </source>
</evidence>
<proteinExistence type="inferred from homology"/>
<dbReference type="PROSITE" id="PS00237">
    <property type="entry name" value="G_PROTEIN_RECEP_F1_1"/>
    <property type="match status" value="1"/>
</dbReference>
<evidence type="ECO:0000256" key="4">
    <source>
        <dbReference type="ARBA" id="ARBA00022989"/>
    </source>
</evidence>
<keyword evidence="10 11" id="KW-0807">Transducer</keyword>
<dbReference type="Gene3D" id="1.20.1070.10">
    <property type="entry name" value="Rhodopsin 7-helix transmembrane proteins"/>
    <property type="match status" value="1"/>
</dbReference>
<sequence length="415" mass="46800">MTMNSSVESGNMTSSAYTPELVFIIPLTWGLLVIIGSIGNGLVIYTLGRNADMTPTNVYVINLALADLTFLIIVIPINTVAFAVEEWIFGDAMCKISSYMIYVTLHATCFTLTALTIDRYHAIVNAVSSLNWRTRRTSTIVSLLVWAVSFLISIPFALYHEEKNDMKKLYCVPDWGDQERDTLVSLIVIFTTYVNPLGIIVICYTQILRNLWTGNRHSYMPSIRTEVILLNIPRACSLDDVNSSAPLSRRSQTRRRSKVTRMVFIVVLLFAICWLPVHVFQLYRIFNPDFPRTITVYVLKMVSHTLSYANSIVNPFVYAFLNDGFRKAFRRTFPFISSFCPCAQLSFEGNSHASDMVDRGIQTRVGECQDENGNGGTEIVSMSHVSEHKNSIPLVLMPKTPHSDIEEKSGSELEN</sequence>
<evidence type="ECO:0000313" key="15">
    <source>
        <dbReference type="RefSeq" id="XP_022303250.1"/>
    </source>
</evidence>
<evidence type="ECO:0000256" key="11">
    <source>
        <dbReference type="RuleBase" id="RU000688"/>
    </source>
</evidence>
<keyword evidence="14" id="KW-1185">Reference proteome</keyword>
<evidence type="ECO:0000256" key="10">
    <source>
        <dbReference type="ARBA" id="ARBA00023224"/>
    </source>
</evidence>
<keyword evidence="4 12" id="KW-1133">Transmembrane helix</keyword>
<dbReference type="PANTHER" id="PTHR45695">
    <property type="entry name" value="LEUCOKININ RECEPTOR-RELATED"/>
    <property type="match status" value="1"/>
</dbReference>
<dbReference type="PRINTS" id="PR00237">
    <property type="entry name" value="GPCRRHODOPSN"/>
</dbReference>
<feature type="transmembrane region" description="Helical" evidence="12">
    <location>
        <begin position="297"/>
        <end position="321"/>
    </location>
</feature>
<evidence type="ECO:0000256" key="7">
    <source>
        <dbReference type="ARBA" id="ARBA00023157"/>
    </source>
</evidence>
<feature type="transmembrane region" description="Helical" evidence="12">
    <location>
        <begin position="259"/>
        <end position="277"/>
    </location>
</feature>
<evidence type="ECO:0000256" key="8">
    <source>
        <dbReference type="ARBA" id="ARBA00023170"/>
    </source>
</evidence>
<dbReference type="OrthoDB" id="2132067at2759"/>
<comment type="similarity">
    <text evidence="11">Belongs to the G-protein coupled receptor 1 family.</text>
</comment>
<comment type="subcellular location">
    <subcellularLocation>
        <location evidence="1">Cell membrane</location>
        <topology evidence="1">Multi-pass membrane protein</topology>
    </subcellularLocation>
</comment>
<keyword evidence="6 12" id="KW-0472">Membrane</keyword>
<feature type="transmembrane region" description="Helical" evidence="12">
    <location>
        <begin position="59"/>
        <end position="84"/>
    </location>
</feature>
<feature type="transmembrane region" description="Helical" evidence="12">
    <location>
        <begin position="21"/>
        <end position="47"/>
    </location>
</feature>
<dbReference type="PROSITE" id="PS50262">
    <property type="entry name" value="G_PROTEIN_RECEP_F1_2"/>
    <property type="match status" value="1"/>
</dbReference>
<keyword evidence="9" id="KW-0325">Glycoprotein</keyword>
<reference evidence="15" key="1">
    <citation type="submission" date="2025-08" db="UniProtKB">
        <authorList>
            <consortium name="RefSeq"/>
        </authorList>
    </citation>
    <scope>IDENTIFICATION</scope>
    <source>
        <tissue evidence="15">Whole sample</tissue>
    </source>
</reference>
<evidence type="ECO:0000256" key="12">
    <source>
        <dbReference type="SAM" id="Phobius"/>
    </source>
</evidence>
<protein>
    <submittedName>
        <fullName evidence="15">G-protein coupled receptor 54-like isoform X1</fullName>
    </submittedName>
</protein>
<dbReference type="GeneID" id="111110886"/>
<accession>A0A8B8BIR4</accession>
<name>A0A8B8BIR4_CRAVI</name>
<evidence type="ECO:0000256" key="6">
    <source>
        <dbReference type="ARBA" id="ARBA00023136"/>
    </source>
</evidence>
<dbReference type="Pfam" id="PF00001">
    <property type="entry name" value="7tm_1"/>
    <property type="match status" value="1"/>
</dbReference>
<dbReference type="GO" id="GO:0004930">
    <property type="term" value="F:G protein-coupled receptor activity"/>
    <property type="evidence" value="ECO:0007669"/>
    <property type="project" value="UniProtKB-KW"/>
</dbReference>
<dbReference type="KEGG" id="cvn:111110886"/>
<evidence type="ECO:0000256" key="1">
    <source>
        <dbReference type="ARBA" id="ARBA00004651"/>
    </source>
</evidence>
<dbReference type="InterPro" id="IPR000276">
    <property type="entry name" value="GPCR_Rhodpsn"/>
</dbReference>
<dbReference type="AlphaFoldDB" id="A0A8B8BIR4"/>
<keyword evidence="3 11" id="KW-0812">Transmembrane</keyword>
<organism evidence="14 15">
    <name type="scientific">Crassostrea virginica</name>
    <name type="common">Eastern oyster</name>
    <dbReference type="NCBI Taxonomy" id="6565"/>
    <lineage>
        <taxon>Eukaryota</taxon>
        <taxon>Metazoa</taxon>
        <taxon>Spiralia</taxon>
        <taxon>Lophotrochozoa</taxon>
        <taxon>Mollusca</taxon>
        <taxon>Bivalvia</taxon>
        <taxon>Autobranchia</taxon>
        <taxon>Pteriomorphia</taxon>
        <taxon>Ostreida</taxon>
        <taxon>Ostreoidea</taxon>
        <taxon>Ostreidae</taxon>
        <taxon>Crassostrea</taxon>
    </lineage>
</organism>
<dbReference type="PANTHER" id="PTHR45695:SF23">
    <property type="entry name" value="GALANIN-LIKE G-PROTEIN COUPLED RECEPTOR NPR-9"/>
    <property type="match status" value="1"/>
</dbReference>
<keyword evidence="2" id="KW-1003">Cell membrane</keyword>
<dbReference type="GO" id="GO:0005886">
    <property type="term" value="C:plasma membrane"/>
    <property type="evidence" value="ECO:0007669"/>
    <property type="project" value="UniProtKB-SubCell"/>
</dbReference>
<keyword evidence="8 11" id="KW-0675">Receptor</keyword>
<keyword evidence="5 11" id="KW-0297">G-protein coupled receptor</keyword>
<feature type="domain" description="G-protein coupled receptors family 1 profile" evidence="13">
    <location>
        <begin position="39"/>
        <end position="318"/>
    </location>
</feature>
<evidence type="ECO:0000313" key="14">
    <source>
        <dbReference type="Proteomes" id="UP000694844"/>
    </source>
</evidence>
<dbReference type="InterPro" id="IPR017452">
    <property type="entry name" value="GPCR_Rhodpsn_7TM"/>
</dbReference>
<dbReference type="RefSeq" id="XP_022303250.1">
    <property type="nucleotide sequence ID" value="XM_022447542.1"/>
</dbReference>
<feature type="transmembrane region" description="Helical" evidence="12">
    <location>
        <begin position="138"/>
        <end position="159"/>
    </location>
</feature>
<feature type="transmembrane region" description="Helical" evidence="12">
    <location>
        <begin position="96"/>
        <end position="117"/>
    </location>
</feature>
<evidence type="ECO:0000259" key="13">
    <source>
        <dbReference type="PROSITE" id="PS50262"/>
    </source>
</evidence>
<evidence type="ECO:0000256" key="9">
    <source>
        <dbReference type="ARBA" id="ARBA00023180"/>
    </source>
</evidence>
<feature type="transmembrane region" description="Helical" evidence="12">
    <location>
        <begin position="183"/>
        <end position="207"/>
    </location>
</feature>
<gene>
    <name evidence="15" type="primary">LOC111110886</name>
</gene>
<evidence type="ECO:0000256" key="2">
    <source>
        <dbReference type="ARBA" id="ARBA00022475"/>
    </source>
</evidence>